<dbReference type="RefSeq" id="WP_245127939.1">
    <property type="nucleotide sequence ID" value="NZ_JALJEJ010000001.1"/>
</dbReference>
<dbReference type="Pfam" id="PF09357">
    <property type="entry name" value="RteC"/>
    <property type="match status" value="1"/>
</dbReference>
<keyword evidence="2" id="KW-1185">Reference proteome</keyword>
<dbReference type="AlphaFoldDB" id="A0A9X1WZZ5"/>
<dbReference type="InterPro" id="IPR018534">
    <property type="entry name" value="Tet_reg_excision_RteC"/>
</dbReference>
<proteinExistence type="predicted"/>
<dbReference type="EMBL" id="JALJEJ010000001">
    <property type="protein sequence ID" value="MCJ8208101.1"/>
    <property type="molecule type" value="Genomic_DNA"/>
</dbReference>
<sequence length="282" mass="33319">MEFVIELLSALQQQLQQIETSDDILAIAQEGFNATEAALLTLKSFIIGYTFKDNAEEIRFFKELKPQFYALMIYYVQVYHTETHKPAGAKKELRKYLKNRMRTITQFSYDNREFYKYVRSGATYLDHQYYIRNQYDIAIGFDIPYFDCDPRFSTSHDYKMALLLANEQLSQYFDSSLKALDDTRKAAGWLEDLGLGWAETKAALIEWIYALQSSGAIYNRKKNSPADVRDLASFFEQIFDIDLGNYYRTFQEIRIRKNRTTFLDRSRECLIRRMDESDMNPR</sequence>
<organism evidence="1 2">
    <name type="scientific">Mucilaginibacter straminoryzae</name>
    <dbReference type="NCBI Taxonomy" id="2932774"/>
    <lineage>
        <taxon>Bacteria</taxon>
        <taxon>Pseudomonadati</taxon>
        <taxon>Bacteroidota</taxon>
        <taxon>Sphingobacteriia</taxon>
        <taxon>Sphingobacteriales</taxon>
        <taxon>Sphingobacteriaceae</taxon>
        <taxon>Mucilaginibacter</taxon>
    </lineage>
</organism>
<reference evidence="1" key="1">
    <citation type="submission" date="2022-04" db="EMBL/GenBank/DDBJ databases">
        <title>Mucilaginibacter sp. RS28 isolated from freshwater.</title>
        <authorList>
            <person name="Ko S.-R."/>
        </authorList>
    </citation>
    <scope>NUCLEOTIDE SEQUENCE</scope>
    <source>
        <strain evidence="1">RS28</strain>
    </source>
</reference>
<dbReference type="Proteomes" id="UP001139450">
    <property type="component" value="Unassembled WGS sequence"/>
</dbReference>
<evidence type="ECO:0000313" key="2">
    <source>
        <dbReference type="Proteomes" id="UP001139450"/>
    </source>
</evidence>
<gene>
    <name evidence="1" type="ORF">MUY27_00180</name>
</gene>
<comment type="caution">
    <text evidence="1">The sequence shown here is derived from an EMBL/GenBank/DDBJ whole genome shotgun (WGS) entry which is preliminary data.</text>
</comment>
<accession>A0A9X1WZZ5</accession>
<protein>
    <submittedName>
        <fullName evidence="1">RteC domain-containing protein</fullName>
    </submittedName>
</protein>
<evidence type="ECO:0000313" key="1">
    <source>
        <dbReference type="EMBL" id="MCJ8208101.1"/>
    </source>
</evidence>
<name>A0A9X1WZZ5_9SPHI</name>